<feature type="compositionally biased region" description="Basic and acidic residues" evidence="1">
    <location>
        <begin position="1"/>
        <end position="25"/>
    </location>
</feature>
<protein>
    <submittedName>
        <fullName evidence="2">Uncharacterized protein</fullName>
    </submittedName>
</protein>
<feature type="region of interest" description="Disordered" evidence="1">
    <location>
        <begin position="1"/>
        <end position="26"/>
    </location>
</feature>
<dbReference type="Proteomes" id="UP001281761">
    <property type="component" value="Unassembled WGS sequence"/>
</dbReference>
<keyword evidence="3" id="KW-1185">Reference proteome</keyword>
<accession>A0ABQ9WPS3</accession>
<reference evidence="2 3" key="1">
    <citation type="journal article" date="2022" name="bioRxiv">
        <title>Genomics of Preaxostyla Flagellates Illuminates Evolutionary Transitions and the Path Towards Mitochondrial Loss.</title>
        <authorList>
            <person name="Novak L.V.F."/>
            <person name="Treitli S.C."/>
            <person name="Pyrih J."/>
            <person name="Halakuc P."/>
            <person name="Pipaliya S.V."/>
            <person name="Vacek V."/>
            <person name="Brzon O."/>
            <person name="Soukal P."/>
            <person name="Eme L."/>
            <person name="Dacks J.B."/>
            <person name="Karnkowska A."/>
            <person name="Elias M."/>
            <person name="Hampl V."/>
        </authorList>
    </citation>
    <scope>NUCLEOTIDE SEQUENCE [LARGE SCALE GENOMIC DNA]</scope>
    <source>
        <strain evidence="2">NAU3</strain>
        <tissue evidence="2">Gut</tissue>
    </source>
</reference>
<proteinExistence type="predicted"/>
<evidence type="ECO:0000313" key="3">
    <source>
        <dbReference type="Proteomes" id="UP001281761"/>
    </source>
</evidence>
<dbReference type="EMBL" id="JARBJD010000521">
    <property type="protein sequence ID" value="KAK2941313.1"/>
    <property type="molecule type" value="Genomic_DNA"/>
</dbReference>
<evidence type="ECO:0000313" key="2">
    <source>
        <dbReference type="EMBL" id="KAK2941313.1"/>
    </source>
</evidence>
<comment type="caution">
    <text evidence="2">The sequence shown here is derived from an EMBL/GenBank/DDBJ whole genome shotgun (WGS) entry which is preliminary data.</text>
</comment>
<gene>
    <name evidence="2" type="ORF">BLNAU_23774</name>
</gene>
<sequence>MRCRDAEQKRHDEERGEPNHPKCLDRPAQNASLVQHVQIQAAPNTLHQQAHTRTELAHIFRAACLLLQLRLKCSQSAAAAPLCGSRLAPSFSPFAPQSVPSILCAGSSRAHPHRSLWLLRTYQTLTLLMSLAQQQKMDAVEDDDQSVAELGDGEDGRIRKYLQLA</sequence>
<organism evidence="2 3">
    <name type="scientific">Blattamonas nauphoetae</name>
    <dbReference type="NCBI Taxonomy" id="2049346"/>
    <lineage>
        <taxon>Eukaryota</taxon>
        <taxon>Metamonada</taxon>
        <taxon>Preaxostyla</taxon>
        <taxon>Oxymonadida</taxon>
        <taxon>Blattamonas</taxon>
    </lineage>
</organism>
<evidence type="ECO:0000256" key="1">
    <source>
        <dbReference type="SAM" id="MobiDB-lite"/>
    </source>
</evidence>
<name>A0ABQ9WPS3_9EUKA</name>